<organism evidence="5">
    <name type="scientific">Oikopleura dioica</name>
    <name type="common">Tunicate</name>
    <dbReference type="NCBI Taxonomy" id="34765"/>
    <lineage>
        <taxon>Eukaryota</taxon>
        <taxon>Metazoa</taxon>
        <taxon>Chordata</taxon>
        <taxon>Tunicata</taxon>
        <taxon>Appendicularia</taxon>
        <taxon>Copelata</taxon>
        <taxon>Oikopleuridae</taxon>
        <taxon>Oikopleura</taxon>
    </lineage>
</organism>
<evidence type="ECO:0000256" key="2">
    <source>
        <dbReference type="ARBA" id="ARBA00010878"/>
    </source>
</evidence>
<reference evidence="5" key="1">
    <citation type="journal article" date="2010" name="Science">
        <title>Plasticity of animal genome architecture unmasked by rapid evolution of a pelagic tunicate.</title>
        <authorList>
            <person name="Denoeud F."/>
            <person name="Henriet S."/>
            <person name="Mungpakdee S."/>
            <person name="Aury J.M."/>
            <person name="Da Silva C."/>
            <person name="Brinkmann H."/>
            <person name="Mikhaleva J."/>
            <person name="Olsen L.C."/>
            <person name="Jubin C."/>
            <person name="Canestro C."/>
            <person name="Bouquet J.M."/>
            <person name="Danks G."/>
            <person name="Poulain J."/>
            <person name="Campsteijn C."/>
            <person name="Adamski M."/>
            <person name="Cross I."/>
            <person name="Yadetie F."/>
            <person name="Muffato M."/>
            <person name="Louis A."/>
            <person name="Butcher S."/>
            <person name="Tsagkogeorga G."/>
            <person name="Konrad A."/>
            <person name="Singh S."/>
            <person name="Jensen M.F."/>
            <person name="Cong E.H."/>
            <person name="Eikeseth-Otteraa H."/>
            <person name="Noel B."/>
            <person name="Anthouard V."/>
            <person name="Porcel B.M."/>
            <person name="Kachouri-Lafond R."/>
            <person name="Nishino A."/>
            <person name="Ugolini M."/>
            <person name="Chourrout P."/>
            <person name="Nishida H."/>
            <person name="Aasland R."/>
            <person name="Huzurbazar S."/>
            <person name="Westhof E."/>
            <person name="Delsuc F."/>
            <person name="Lehrach H."/>
            <person name="Reinhardt R."/>
            <person name="Weissenbach J."/>
            <person name="Roy S.W."/>
            <person name="Artiguenave F."/>
            <person name="Postlethwait J.H."/>
            <person name="Manak J.R."/>
            <person name="Thompson E.M."/>
            <person name="Jaillon O."/>
            <person name="Du Pasquier L."/>
            <person name="Boudinot P."/>
            <person name="Liberles D.A."/>
            <person name="Volff J.N."/>
            <person name="Philippe H."/>
            <person name="Lenhard B."/>
            <person name="Roest Crollius H."/>
            <person name="Wincker P."/>
            <person name="Chourrout D."/>
        </authorList>
    </citation>
    <scope>NUCLEOTIDE SEQUENCE [LARGE SCALE GENOMIC DNA]</scope>
</reference>
<comment type="subcellular location">
    <subcellularLocation>
        <location evidence="1">Nucleus</location>
        <location evidence="1">Nucleolus</location>
    </subcellularLocation>
</comment>
<dbReference type="GO" id="GO:0051015">
    <property type="term" value="F:actin filament binding"/>
    <property type="evidence" value="ECO:0007669"/>
    <property type="project" value="TreeGrafter"/>
</dbReference>
<evidence type="ECO:0000256" key="1">
    <source>
        <dbReference type="ARBA" id="ARBA00004604"/>
    </source>
</evidence>
<gene>
    <name evidence="5" type="ORF">GSOID_T00012603001</name>
</gene>
<name>E4XJ22_OIKDI</name>
<dbReference type="Proteomes" id="UP000001307">
    <property type="component" value="Unassembled WGS sequence"/>
</dbReference>
<feature type="compositionally biased region" description="Basic and acidic residues" evidence="4">
    <location>
        <begin position="15"/>
        <end position="24"/>
    </location>
</feature>
<feature type="region of interest" description="Disordered" evidence="4">
    <location>
        <begin position="1"/>
        <end position="46"/>
    </location>
</feature>
<dbReference type="OrthoDB" id="5539371at2759"/>
<dbReference type="InParanoid" id="E4XJ22"/>
<sequence>MSEEYKKVKSGKLKLKGDGSEEKRKAKKKAKKEKKARKRKLNEGQDEDEEAHGGWYIYKDVEMMKPGLTALEFGDRTYVYSLDTGLFTLGAPRKDEGGAPAPEEQYFLSKISNTKIALKSGYGKYLGVDKAGLVNGRAEAITPLEQFEPVWQNVDGKENCAIIASNGCFIEFNEVGDLVATKRNAEEGNFLCIRTNIPKPEVTIIPFEEQGDAADVELKMAKKFQHWQDMKMKINKNDIKEVEVAKKKGRLHACLLDRRAAMKSDKYCK</sequence>
<dbReference type="SUPFAM" id="SSF50405">
    <property type="entry name" value="Actin-crosslinking proteins"/>
    <property type="match status" value="1"/>
</dbReference>
<protein>
    <recommendedName>
        <fullName evidence="7">Protein FRG1</fullName>
    </recommendedName>
</protein>
<dbReference type="CDD" id="cd23338">
    <property type="entry name" value="beta-trefoil_FSCN_FRG1"/>
    <property type="match status" value="1"/>
</dbReference>
<feature type="compositionally biased region" description="Basic residues" evidence="4">
    <location>
        <begin position="25"/>
        <end position="40"/>
    </location>
</feature>
<dbReference type="EMBL" id="FN653057">
    <property type="protein sequence ID" value="CBY10465.1"/>
    <property type="molecule type" value="Genomic_DNA"/>
</dbReference>
<evidence type="ECO:0000313" key="6">
    <source>
        <dbReference type="Proteomes" id="UP000001307"/>
    </source>
</evidence>
<dbReference type="PANTHER" id="PTHR12928:SF0">
    <property type="entry name" value="FSHD REGION GENE 1"/>
    <property type="match status" value="1"/>
</dbReference>
<evidence type="ECO:0000256" key="4">
    <source>
        <dbReference type="SAM" id="MobiDB-lite"/>
    </source>
</evidence>
<dbReference type="InterPro" id="IPR008999">
    <property type="entry name" value="Actin-crosslinking"/>
</dbReference>
<dbReference type="InterPro" id="IPR010414">
    <property type="entry name" value="FRG1"/>
</dbReference>
<dbReference type="Gene3D" id="2.80.10.50">
    <property type="match status" value="1"/>
</dbReference>
<dbReference type="FunCoup" id="E4XJ22">
    <property type="interactions" value="653"/>
</dbReference>
<dbReference type="GO" id="GO:0005730">
    <property type="term" value="C:nucleolus"/>
    <property type="evidence" value="ECO:0007669"/>
    <property type="project" value="UniProtKB-SubCell"/>
</dbReference>
<accession>E4XJ22</accession>
<evidence type="ECO:0000313" key="5">
    <source>
        <dbReference type="EMBL" id="CBY10465.1"/>
    </source>
</evidence>
<dbReference type="Pfam" id="PF06229">
    <property type="entry name" value="FRG1"/>
    <property type="match status" value="1"/>
</dbReference>
<proteinExistence type="inferred from homology"/>
<evidence type="ECO:0000256" key="3">
    <source>
        <dbReference type="ARBA" id="ARBA00023242"/>
    </source>
</evidence>
<dbReference type="AlphaFoldDB" id="E4XJ22"/>
<keyword evidence="6" id="KW-1185">Reference proteome</keyword>
<evidence type="ECO:0008006" key="7">
    <source>
        <dbReference type="Google" id="ProtNLM"/>
    </source>
</evidence>
<dbReference type="PANTHER" id="PTHR12928">
    <property type="entry name" value="FRG1 PROTEIN"/>
    <property type="match status" value="1"/>
</dbReference>
<dbReference type="GO" id="GO:0055120">
    <property type="term" value="C:striated muscle dense body"/>
    <property type="evidence" value="ECO:0007669"/>
    <property type="project" value="TreeGrafter"/>
</dbReference>
<dbReference type="GO" id="GO:0071013">
    <property type="term" value="C:catalytic step 2 spliceosome"/>
    <property type="evidence" value="ECO:0007669"/>
    <property type="project" value="TreeGrafter"/>
</dbReference>
<comment type="similarity">
    <text evidence="2">Belongs to the FRG1 family.</text>
</comment>
<keyword evidence="3" id="KW-0539">Nucleus</keyword>